<keyword evidence="1 6" id="KW-0963">Cytoplasm</keyword>
<comment type="catalytic activity">
    <reaction evidence="6">
        <text>guanosine(527) in 16S rRNA + S-adenosyl-L-methionine = N(7)-methylguanosine(527) in 16S rRNA + S-adenosyl-L-homocysteine</text>
        <dbReference type="Rhea" id="RHEA:42732"/>
        <dbReference type="Rhea" id="RHEA-COMP:10209"/>
        <dbReference type="Rhea" id="RHEA-COMP:10210"/>
        <dbReference type="ChEBI" id="CHEBI:57856"/>
        <dbReference type="ChEBI" id="CHEBI:59789"/>
        <dbReference type="ChEBI" id="CHEBI:74269"/>
        <dbReference type="ChEBI" id="CHEBI:74480"/>
        <dbReference type="EC" id="2.1.1.170"/>
    </reaction>
</comment>
<evidence type="ECO:0000256" key="5">
    <source>
        <dbReference type="ARBA" id="ARBA00022691"/>
    </source>
</evidence>
<organism evidence="7 8">
    <name type="scientific">Methylomonas koyamae</name>
    <dbReference type="NCBI Taxonomy" id="702114"/>
    <lineage>
        <taxon>Bacteria</taxon>
        <taxon>Pseudomonadati</taxon>
        <taxon>Pseudomonadota</taxon>
        <taxon>Gammaproteobacteria</taxon>
        <taxon>Methylococcales</taxon>
        <taxon>Methylococcaceae</taxon>
        <taxon>Methylomonas</taxon>
    </lineage>
</organism>
<dbReference type="Proteomes" id="UP000077857">
    <property type="component" value="Unassembled WGS sequence"/>
</dbReference>
<evidence type="ECO:0000313" key="8">
    <source>
        <dbReference type="Proteomes" id="UP000077857"/>
    </source>
</evidence>
<dbReference type="Pfam" id="PF02527">
    <property type="entry name" value="GidB"/>
    <property type="match status" value="1"/>
</dbReference>
<dbReference type="SUPFAM" id="SSF53335">
    <property type="entry name" value="S-adenosyl-L-methionine-dependent methyltransferases"/>
    <property type="match status" value="1"/>
</dbReference>
<feature type="binding site" evidence="6">
    <location>
        <begin position="127"/>
        <end position="128"/>
    </location>
    <ligand>
        <name>S-adenosyl-L-methionine</name>
        <dbReference type="ChEBI" id="CHEBI:59789"/>
    </ligand>
</feature>
<evidence type="ECO:0000256" key="2">
    <source>
        <dbReference type="ARBA" id="ARBA00022552"/>
    </source>
</evidence>
<keyword evidence="3 6" id="KW-0489">Methyltransferase</keyword>
<feature type="binding site" evidence="6">
    <location>
        <position position="81"/>
    </location>
    <ligand>
        <name>S-adenosyl-L-methionine</name>
        <dbReference type="ChEBI" id="CHEBI:59789"/>
    </ligand>
</feature>
<dbReference type="CDD" id="cd02440">
    <property type="entry name" value="AdoMet_MTases"/>
    <property type="match status" value="1"/>
</dbReference>
<comment type="caution">
    <text evidence="6">Lacks conserved residue(s) required for the propagation of feature annotation.</text>
</comment>
<evidence type="ECO:0000256" key="4">
    <source>
        <dbReference type="ARBA" id="ARBA00022679"/>
    </source>
</evidence>
<keyword evidence="4 6" id="KW-0808">Transferase</keyword>
<comment type="caution">
    <text evidence="7">The sequence shown here is derived from an EMBL/GenBank/DDBJ whole genome shotgun (WGS) entry which is preliminary data.</text>
</comment>
<protein>
    <recommendedName>
        <fullName evidence="6">Ribosomal RNA small subunit methyltransferase G</fullName>
        <ecNumber evidence="6">2.1.1.170</ecNumber>
    </recommendedName>
    <alternativeName>
        <fullName evidence="6">16S rRNA 7-methylguanosine methyltransferase</fullName>
        <shortName evidence="6">16S rRNA m7G methyltransferase</shortName>
    </alternativeName>
</protein>
<feature type="binding site" evidence="6">
    <location>
        <position position="142"/>
    </location>
    <ligand>
        <name>S-adenosyl-L-methionine</name>
        <dbReference type="ChEBI" id="CHEBI:59789"/>
    </ligand>
</feature>
<evidence type="ECO:0000256" key="1">
    <source>
        <dbReference type="ARBA" id="ARBA00022490"/>
    </source>
</evidence>
<dbReference type="PANTHER" id="PTHR31760">
    <property type="entry name" value="S-ADENOSYL-L-METHIONINE-DEPENDENT METHYLTRANSFERASES SUPERFAMILY PROTEIN"/>
    <property type="match status" value="1"/>
</dbReference>
<name>A0A177NK21_9GAMM</name>
<dbReference type="Gene3D" id="3.40.50.150">
    <property type="entry name" value="Vaccinia Virus protein VP39"/>
    <property type="match status" value="1"/>
</dbReference>
<dbReference type="GO" id="GO:0070043">
    <property type="term" value="F:rRNA (guanine-N7-)-methyltransferase activity"/>
    <property type="evidence" value="ECO:0007669"/>
    <property type="project" value="UniProtKB-UniRule"/>
</dbReference>
<dbReference type="OrthoDB" id="9808773at2"/>
<evidence type="ECO:0000313" key="7">
    <source>
        <dbReference type="EMBL" id="OAI17914.1"/>
    </source>
</evidence>
<feature type="binding site" evidence="6">
    <location>
        <position position="76"/>
    </location>
    <ligand>
        <name>S-adenosyl-L-methionine</name>
        <dbReference type="ChEBI" id="CHEBI:59789"/>
    </ligand>
</feature>
<dbReference type="AlphaFoldDB" id="A0A177NK21"/>
<dbReference type="EC" id="2.1.1.170" evidence="6"/>
<keyword evidence="2 6" id="KW-0698">rRNA processing</keyword>
<keyword evidence="5 6" id="KW-0949">S-adenosyl-L-methionine</keyword>
<evidence type="ECO:0000256" key="6">
    <source>
        <dbReference type="HAMAP-Rule" id="MF_00074"/>
    </source>
</evidence>
<dbReference type="NCBIfam" id="TIGR00138">
    <property type="entry name" value="rsmG_gidB"/>
    <property type="match status" value="1"/>
</dbReference>
<gene>
    <name evidence="6" type="primary">rsmG</name>
    <name evidence="7" type="ORF">A1507_00350</name>
</gene>
<comment type="function">
    <text evidence="6">Specifically methylates the N7 position of guanine in position 527 of 16S rRNA.</text>
</comment>
<dbReference type="RefSeq" id="WP_064040120.1">
    <property type="nucleotide sequence ID" value="NZ_LUUJ01000063.1"/>
</dbReference>
<reference evidence="7 8" key="1">
    <citation type="submission" date="2016-03" db="EMBL/GenBank/DDBJ databases">
        <authorList>
            <person name="Ploux O."/>
        </authorList>
    </citation>
    <scope>NUCLEOTIDE SEQUENCE [LARGE SCALE GENOMIC DNA]</scope>
    <source>
        <strain evidence="7 8">R-45378</strain>
    </source>
</reference>
<dbReference type="GO" id="GO:0005829">
    <property type="term" value="C:cytosol"/>
    <property type="evidence" value="ECO:0007669"/>
    <property type="project" value="TreeGrafter"/>
</dbReference>
<sequence>MDACREKLRQGLAALGLSLEDGQSEALLRFVVLMGKWNKAYNLTAVREPLDMVGLHILDSLAVLPHIKPELIADIGTGAGLPGIPLAICRPDCRFVLVDSNSKKTRFVQQAVLELKLTNVDVVHSRVEQFKPSRLFDMVLMRAFASMPDIVKMTGHLLAGDGVLLAMKGQQPVDELAGIGAEYQVIPLAVPGIDAERCLIRIERLKHG</sequence>
<accession>A0A177NK21</accession>
<dbReference type="HAMAP" id="MF_00074">
    <property type="entry name" value="16SrRNA_methyltr_G"/>
    <property type="match status" value="1"/>
</dbReference>
<dbReference type="PANTHER" id="PTHR31760:SF0">
    <property type="entry name" value="S-ADENOSYL-L-METHIONINE-DEPENDENT METHYLTRANSFERASES SUPERFAMILY PROTEIN"/>
    <property type="match status" value="1"/>
</dbReference>
<evidence type="ECO:0000256" key="3">
    <source>
        <dbReference type="ARBA" id="ARBA00022603"/>
    </source>
</evidence>
<dbReference type="InterPro" id="IPR029063">
    <property type="entry name" value="SAM-dependent_MTases_sf"/>
</dbReference>
<dbReference type="EMBL" id="LUUJ01000063">
    <property type="protein sequence ID" value="OAI17914.1"/>
    <property type="molecule type" value="Genomic_DNA"/>
</dbReference>
<proteinExistence type="inferred from homology"/>
<comment type="subcellular location">
    <subcellularLocation>
        <location evidence="6">Cytoplasm</location>
    </subcellularLocation>
</comment>
<dbReference type="InterPro" id="IPR003682">
    <property type="entry name" value="rRNA_ssu_MeTfrase_G"/>
</dbReference>
<comment type="similarity">
    <text evidence="6">Belongs to the methyltransferase superfamily. RNA methyltransferase RsmG family.</text>
</comment>
<dbReference type="PIRSF" id="PIRSF003078">
    <property type="entry name" value="GidB"/>
    <property type="match status" value="1"/>
</dbReference>